<dbReference type="InterPro" id="IPR036661">
    <property type="entry name" value="Luciferase-like_sf"/>
</dbReference>
<sequence>MKFGMIVTPRSGAQWAESVRAAENEGYRTVLLPDTMYTPSPLPMLAAAAAVTGTVRLRPNVLAAPLRHSAALARDVAALQLLSGGRFELGIGIGRPDAAGEAARLGMPWGSARQRREQLREAVAAVRAAVEPAPEIVVAASGPRMLAAAAEIADRILLAAQPAATEADWADMVRVVRDHTDRDIRFTHQLVGIGDRLPFWLGKHMGLTAEGLRAANAAALLPETPAAAADLLETRREKYGIDELVVPDELAQAFTPVMRRFVPPSTDPR</sequence>
<dbReference type="SUPFAM" id="SSF51679">
    <property type="entry name" value="Bacterial luciferase-like"/>
    <property type="match status" value="1"/>
</dbReference>
<reference evidence="2 3" key="1">
    <citation type="submission" date="2019-06" db="EMBL/GenBank/DDBJ databases">
        <title>Sequencing the genomes of 1000 actinobacteria strains.</title>
        <authorList>
            <person name="Klenk H.-P."/>
        </authorList>
    </citation>
    <scope>NUCLEOTIDE SEQUENCE [LARGE SCALE GENOMIC DNA]</scope>
    <source>
        <strain evidence="2 3">DSM 103495</strain>
    </source>
</reference>
<comment type="caution">
    <text evidence="2">The sequence shown here is derived from an EMBL/GenBank/DDBJ whole genome shotgun (WGS) entry which is preliminary data.</text>
</comment>
<dbReference type="InterPro" id="IPR050564">
    <property type="entry name" value="F420-G6PD/mer"/>
</dbReference>
<feature type="domain" description="Luciferase-like" evidence="1">
    <location>
        <begin position="11"/>
        <end position="187"/>
    </location>
</feature>
<evidence type="ECO:0000259" key="1">
    <source>
        <dbReference type="Pfam" id="PF00296"/>
    </source>
</evidence>
<dbReference type="PANTHER" id="PTHR43244">
    <property type="match status" value="1"/>
</dbReference>
<evidence type="ECO:0000313" key="2">
    <source>
        <dbReference type="EMBL" id="TQM29162.1"/>
    </source>
</evidence>
<gene>
    <name evidence="2" type="ORF">FB390_0753</name>
</gene>
<dbReference type="OrthoDB" id="5241778at2"/>
<keyword evidence="2" id="KW-0503">Monooxygenase</keyword>
<dbReference type="GO" id="GO:0016705">
    <property type="term" value="F:oxidoreductase activity, acting on paired donors, with incorporation or reduction of molecular oxygen"/>
    <property type="evidence" value="ECO:0007669"/>
    <property type="project" value="InterPro"/>
</dbReference>
<accession>A0A543F5Q2</accession>
<name>A0A543F5Q2_9NOCA</name>
<dbReference type="RefSeq" id="WP_141807690.1">
    <property type="nucleotide sequence ID" value="NZ_VFPG01000001.1"/>
</dbReference>
<dbReference type="Pfam" id="PF00296">
    <property type="entry name" value="Bac_luciferase"/>
    <property type="match status" value="1"/>
</dbReference>
<protein>
    <submittedName>
        <fullName evidence="2">Luciferase-like monooxygenase</fullName>
    </submittedName>
</protein>
<dbReference type="InterPro" id="IPR011251">
    <property type="entry name" value="Luciferase-like_dom"/>
</dbReference>
<keyword evidence="3" id="KW-1185">Reference proteome</keyword>
<evidence type="ECO:0000313" key="3">
    <source>
        <dbReference type="Proteomes" id="UP000316331"/>
    </source>
</evidence>
<dbReference type="EMBL" id="VFPG01000001">
    <property type="protein sequence ID" value="TQM29162.1"/>
    <property type="molecule type" value="Genomic_DNA"/>
</dbReference>
<dbReference type="GO" id="GO:0004497">
    <property type="term" value="F:monooxygenase activity"/>
    <property type="evidence" value="ECO:0007669"/>
    <property type="project" value="UniProtKB-KW"/>
</dbReference>
<dbReference type="Gene3D" id="3.20.20.30">
    <property type="entry name" value="Luciferase-like domain"/>
    <property type="match status" value="2"/>
</dbReference>
<keyword evidence="2" id="KW-0560">Oxidoreductase</keyword>
<dbReference type="Proteomes" id="UP000316331">
    <property type="component" value="Unassembled WGS sequence"/>
</dbReference>
<dbReference type="AlphaFoldDB" id="A0A543F5Q2"/>
<organism evidence="2 3">
    <name type="scientific">Nocardia bhagyanarayanae</name>
    <dbReference type="NCBI Taxonomy" id="1215925"/>
    <lineage>
        <taxon>Bacteria</taxon>
        <taxon>Bacillati</taxon>
        <taxon>Actinomycetota</taxon>
        <taxon>Actinomycetes</taxon>
        <taxon>Mycobacteriales</taxon>
        <taxon>Nocardiaceae</taxon>
        <taxon>Nocardia</taxon>
    </lineage>
</organism>
<proteinExistence type="predicted"/>
<dbReference type="PANTHER" id="PTHR43244:SF2">
    <property type="entry name" value="CONSERVED HYPOTHETICAL ALANINE AND PROLINE-RICH PROTEIN"/>
    <property type="match status" value="1"/>
</dbReference>